<dbReference type="STRING" id="582744.Msip34_2633"/>
<dbReference type="HOGENOM" id="CLU_069356_23_3_4"/>
<gene>
    <name evidence="6" type="ordered locus">Msip34_2633</name>
</gene>
<feature type="DNA-binding region" description="H-T-H motif" evidence="4">
    <location>
        <begin position="26"/>
        <end position="45"/>
    </location>
</feature>
<dbReference type="RefSeq" id="WP_015831101.1">
    <property type="nucleotide sequence ID" value="NC_012969.1"/>
</dbReference>
<dbReference type="InterPro" id="IPR009057">
    <property type="entry name" value="Homeodomain-like_sf"/>
</dbReference>
<accession>C6XBA0</accession>
<dbReference type="SUPFAM" id="SSF46689">
    <property type="entry name" value="Homeodomain-like"/>
    <property type="match status" value="1"/>
</dbReference>
<dbReference type="AlphaFoldDB" id="C6XBA0"/>
<dbReference type="PANTHER" id="PTHR47506">
    <property type="entry name" value="TRANSCRIPTIONAL REGULATORY PROTEIN"/>
    <property type="match status" value="1"/>
</dbReference>
<evidence type="ECO:0000313" key="6">
    <source>
        <dbReference type="EMBL" id="ACT51870.1"/>
    </source>
</evidence>
<name>C6XBA0_METGS</name>
<keyword evidence="7" id="KW-1185">Reference proteome</keyword>
<keyword evidence="3" id="KW-0804">Transcription</keyword>
<reference evidence="7" key="1">
    <citation type="submission" date="2009-07" db="EMBL/GenBank/DDBJ databases">
        <title>Complete sequence of chromosome of Methylovorus sp. SIP3-4.</title>
        <authorList>
            <person name="Lucas S."/>
            <person name="Copeland A."/>
            <person name="Lapidus A."/>
            <person name="Glavina del Rio T."/>
            <person name="Tice H."/>
            <person name="Bruce D."/>
            <person name="Goodwin L."/>
            <person name="Pitluck S."/>
            <person name="Clum A."/>
            <person name="Larimer F."/>
            <person name="Land M."/>
            <person name="Hauser L."/>
            <person name="Kyrpides N."/>
            <person name="Mikhailova N."/>
            <person name="Kayluzhnaya M."/>
            <person name="Chistoserdova L."/>
        </authorList>
    </citation>
    <scope>NUCLEOTIDE SEQUENCE [LARGE SCALE GENOMIC DNA]</scope>
    <source>
        <strain evidence="7">SIP3-4</strain>
    </source>
</reference>
<dbReference type="SUPFAM" id="SSF48498">
    <property type="entry name" value="Tetracyclin repressor-like, C-terminal domain"/>
    <property type="match status" value="1"/>
</dbReference>
<dbReference type="PRINTS" id="PR00455">
    <property type="entry name" value="HTHTETR"/>
</dbReference>
<dbReference type="Gene3D" id="1.10.357.10">
    <property type="entry name" value="Tetracycline Repressor, domain 2"/>
    <property type="match status" value="1"/>
</dbReference>
<dbReference type="OrthoDB" id="116240at2"/>
<keyword evidence="2 4" id="KW-0238">DNA-binding</keyword>
<proteinExistence type="predicted"/>
<dbReference type="GO" id="GO:0003677">
    <property type="term" value="F:DNA binding"/>
    <property type="evidence" value="ECO:0007669"/>
    <property type="project" value="UniProtKB-UniRule"/>
</dbReference>
<evidence type="ECO:0000313" key="7">
    <source>
        <dbReference type="Proteomes" id="UP000002743"/>
    </source>
</evidence>
<sequence>MSARMRQYILDVASDLFSRQGINSTSVDKIVAQAQIAKVTLYKYFTSKELLIIEYLRDHNTKLWKRIEEIPQQKNALADLQSFVNSMLEMMAEKDFRGFASINASVEFPEIESIVHQTSKEFSRDLRAKLSDMANKAGLKNSEALAMQLQLIIEGTSISDISEGSKGTIRQAKEMAKILILSSS</sequence>
<dbReference type="PANTHER" id="PTHR47506:SF6">
    <property type="entry name" value="HTH-TYPE TRANSCRIPTIONAL REPRESSOR NEMR"/>
    <property type="match status" value="1"/>
</dbReference>
<evidence type="ECO:0000256" key="2">
    <source>
        <dbReference type="ARBA" id="ARBA00023125"/>
    </source>
</evidence>
<keyword evidence="1" id="KW-0805">Transcription regulation</keyword>
<dbReference type="eggNOG" id="COG1309">
    <property type="taxonomic scope" value="Bacteria"/>
</dbReference>
<evidence type="ECO:0000256" key="1">
    <source>
        <dbReference type="ARBA" id="ARBA00023015"/>
    </source>
</evidence>
<organism evidence="6 7">
    <name type="scientific">Methylovorus glucosotrophus (strain SIP3-4)</name>
    <dbReference type="NCBI Taxonomy" id="582744"/>
    <lineage>
        <taxon>Bacteria</taxon>
        <taxon>Pseudomonadati</taxon>
        <taxon>Pseudomonadota</taxon>
        <taxon>Betaproteobacteria</taxon>
        <taxon>Nitrosomonadales</taxon>
        <taxon>Methylophilaceae</taxon>
        <taxon>Methylovorus</taxon>
    </lineage>
</organism>
<dbReference type="PROSITE" id="PS50977">
    <property type="entry name" value="HTH_TETR_2"/>
    <property type="match status" value="1"/>
</dbReference>
<dbReference type="Pfam" id="PF00440">
    <property type="entry name" value="TetR_N"/>
    <property type="match status" value="1"/>
</dbReference>
<dbReference type="Proteomes" id="UP000002743">
    <property type="component" value="Chromosome"/>
</dbReference>
<evidence type="ECO:0000259" key="5">
    <source>
        <dbReference type="PROSITE" id="PS50977"/>
    </source>
</evidence>
<evidence type="ECO:0000256" key="4">
    <source>
        <dbReference type="PROSITE-ProRule" id="PRU00335"/>
    </source>
</evidence>
<feature type="domain" description="HTH tetR-type" evidence="5">
    <location>
        <begin position="3"/>
        <end position="63"/>
    </location>
</feature>
<dbReference type="KEGG" id="mei:Msip34_2633"/>
<evidence type="ECO:0000256" key="3">
    <source>
        <dbReference type="ARBA" id="ARBA00023163"/>
    </source>
</evidence>
<dbReference type="InterPro" id="IPR001647">
    <property type="entry name" value="HTH_TetR"/>
</dbReference>
<reference evidence="6 7" key="2">
    <citation type="journal article" date="2011" name="J. Bacteriol.">
        <title>Genomes of three methylotrophs from a single niche uncover genetic and metabolic divergence of Methylophilaceae.</title>
        <authorList>
            <person name="Lapidus A."/>
            <person name="Clum A."/>
            <person name="Labutti K."/>
            <person name="Kaluzhnaya M.G."/>
            <person name="Lim S."/>
            <person name="Beck D.A."/>
            <person name="Glavina Del Rio T."/>
            <person name="Nolan M."/>
            <person name="Mavromatis K."/>
            <person name="Huntemann M."/>
            <person name="Lucas S."/>
            <person name="Lidstrom M.E."/>
            <person name="Ivanova N."/>
            <person name="Chistoserdova L."/>
        </authorList>
    </citation>
    <scope>NUCLEOTIDE SEQUENCE [LARGE SCALE GENOMIC DNA]</scope>
    <source>
        <strain evidence="6 7">SIP3-4</strain>
    </source>
</reference>
<protein>
    <submittedName>
        <fullName evidence="6">Transcriptional regulator, TetR family</fullName>
    </submittedName>
</protein>
<dbReference type="EMBL" id="CP001674">
    <property type="protein sequence ID" value="ACT51870.1"/>
    <property type="molecule type" value="Genomic_DNA"/>
</dbReference>
<dbReference type="InterPro" id="IPR036271">
    <property type="entry name" value="Tet_transcr_reg_TetR-rel_C_sf"/>
</dbReference>